<dbReference type="EMBL" id="AAOH01000002">
    <property type="protein sequence ID" value="EAR29873.1"/>
    <property type="molecule type" value="Genomic_DNA"/>
</dbReference>
<dbReference type="eggNOG" id="COG0583">
    <property type="taxonomic scope" value="Bacteria"/>
</dbReference>
<keyword evidence="4" id="KW-0804">Transcription</keyword>
<dbReference type="InterPro" id="IPR050950">
    <property type="entry name" value="HTH-type_LysR_regulators"/>
</dbReference>
<reference evidence="6 7" key="1">
    <citation type="submission" date="2006-02" db="EMBL/GenBank/DDBJ databases">
        <authorList>
            <person name="Moran M.A."/>
            <person name="Kjelleberg S."/>
            <person name="Egan S."/>
            <person name="Saunders N."/>
            <person name="Thomas T."/>
            <person name="Ferriera S."/>
            <person name="Johnson J."/>
            <person name="Kravitz S."/>
            <person name="Halpern A."/>
            <person name="Remington K."/>
            <person name="Beeson K."/>
            <person name="Tran B."/>
            <person name="Rogers Y.-H."/>
            <person name="Friedman R."/>
            <person name="Venter J.C."/>
        </authorList>
    </citation>
    <scope>NUCLEOTIDE SEQUENCE [LARGE SCALE GENOMIC DNA]</scope>
    <source>
        <strain evidence="6 7">D2</strain>
    </source>
</reference>
<name>A4C7B9_9GAMM</name>
<dbReference type="InterPro" id="IPR000847">
    <property type="entry name" value="LysR_HTH_N"/>
</dbReference>
<dbReference type="FunFam" id="1.10.10.10:FF:000001">
    <property type="entry name" value="LysR family transcriptional regulator"/>
    <property type="match status" value="1"/>
</dbReference>
<dbReference type="Gene3D" id="1.10.10.10">
    <property type="entry name" value="Winged helix-like DNA-binding domain superfamily/Winged helix DNA-binding domain"/>
    <property type="match status" value="1"/>
</dbReference>
<dbReference type="InterPro" id="IPR036388">
    <property type="entry name" value="WH-like_DNA-bd_sf"/>
</dbReference>
<dbReference type="Gene3D" id="3.40.190.290">
    <property type="match status" value="1"/>
</dbReference>
<evidence type="ECO:0000256" key="2">
    <source>
        <dbReference type="ARBA" id="ARBA00023015"/>
    </source>
</evidence>
<keyword evidence="2" id="KW-0805">Transcription regulation</keyword>
<dbReference type="CDD" id="cd05466">
    <property type="entry name" value="PBP2_LTTR_substrate"/>
    <property type="match status" value="1"/>
</dbReference>
<evidence type="ECO:0000259" key="5">
    <source>
        <dbReference type="PROSITE" id="PS50931"/>
    </source>
</evidence>
<dbReference type="SUPFAM" id="SSF46785">
    <property type="entry name" value="Winged helix' DNA-binding domain"/>
    <property type="match status" value="1"/>
</dbReference>
<feature type="domain" description="HTH lysR-type" evidence="5">
    <location>
        <begin position="30"/>
        <end position="87"/>
    </location>
</feature>
<dbReference type="AlphaFoldDB" id="A4C7B9"/>
<protein>
    <submittedName>
        <fullName evidence="6">Putative transcriptional regulator, LysR family protein</fullName>
    </submittedName>
</protein>
<dbReference type="SUPFAM" id="SSF53850">
    <property type="entry name" value="Periplasmic binding protein-like II"/>
    <property type="match status" value="1"/>
</dbReference>
<dbReference type="GO" id="GO:0003677">
    <property type="term" value="F:DNA binding"/>
    <property type="evidence" value="ECO:0007669"/>
    <property type="project" value="UniProtKB-KW"/>
</dbReference>
<dbReference type="PROSITE" id="PS50931">
    <property type="entry name" value="HTH_LYSR"/>
    <property type="match status" value="1"/>
</dbReference>
<dbReference type="PANTHER" id="PTHR30419">
    <property type="entry name" value="HTH-TYPE TRANSCRIPTIONAL REGULATOR YBHD"/>
    <property type="match status" value="1"/>
</dbReference>
<sequence>MTYQYAKYQNEFGLTVSISSVHLKEKDHKVRLEQFEQFLALGKLRHFRQAAEQCNLSTSALTRSIQTLEQELDCELVARSTRSVNLTDAGEQFLIYCQDTLTQLKEIKTKLAKHKKNLIDKIIIGYTMDATTIVPLACGKFMQQHPEISIEMHLYTQTQLNEKLKINELDIAIGSSQNHLPENQIVQLPDQLVLFVSKNHPLAFATEIDRTALNPYPMLSCLSSSIQVQKMLQDAAVALHKVSTVKVGNIDQITQTVKDNKHVAIAGIEHTNTIDGNPDLMIIKPTQESQKLALSLTTSRDFNLQHQALQLLSYIADEVKLQTGAQLESIESETF</sequence>
<evidence type="ECO:0000256" key="1">
    <source>
        <dbReference type="ARBA" id="ARBA00009437"/>
    </source>
</evidence>
<dbReference type="InterPro" id="IPR036390">
    <property type="entry name" value="WH_DNA-bd_sf"/>
</dbReference>
<keyword evidence="3" id="KW-0238">DNA-binding</keyword>
<dbReference type="Pfam" id="PF03466">
    <property type="entry name" value="LysR_substrate"/>
    <property type="match status" value="1"/>
</dbReference>
<accession>A4C7B9</accession>
<evidence type="ECO:0000313" key="6">
    <source>
        <dbReference type="EMBL" id="EAR29873.1"/>
    </source>
</evidence>
<dbReference type="Proteomes" id="UP000006201">
    <property type="component" value="Unassembled WGS sequence"/>
</dbReference>
<keyword evidence="7" id="KW-1185">Reference proteome</keyword>
<organism evidence="6 7">
    <name type="scientific">Pseudoalteromonas tunicata D2</name>
    <dbReference type="NCBI Taxonomy" id="87626"/>
    <lineage>
        <taxon>Bacteria</taxon>
        <taxon>Pseudomonadati</taxon>
        <taxon>Pseudomonadota</taxon>
        <taxon>Gammaproteobacteria</taxon>
        <taxon>Alteromonadales</taxon>
        <taxon>Pseudoalteromonadaceae</taxon>
        <taxon>Pseudoalteromonas</taxon>
    </lineage>
</organism>
<dbReference type="OrthoDB" id="646694at2"/>
<dbReference type="GO" id="GO:0005829">
    <property type="term" value="C:cytosol"/>
    <property type="evidence" value="ECO:0007669"/>
    <property type="project" value="TreeGrafter"/>
</dbReference>
<comment type="similarity">
    <text evidence="1">Belongs to the LysR transcriptional regulatory family.</text>
</comment>
<evidence type="ECO:0000256" key="3">
    <source>
        <dbReference type="ARBA" id="ARBA00023125"/>
    </source>
</evidence>
<evidence type="ECO:0000256" key="4">
    <source>
        <dbReference type="ARBA" id="ARBA00023163"/>
    </source>
</evidence>
<gene>
    <name evidence="6" type="ORF">PTD2_13674</name>
</gene>
<dbReference type="STRING" id="87626.PTD2_13674"/>
<dbReference type="HOGENOM" id="CLU_989961_0_0_6"/>
<dbReference type="Pfam" id="PF00126">
    <property type="entry name" value="HTH_1"/>
    <property type="match status" value="1"/>
</dbReference>
<comment type="caution">
    <text evidence="6">The sequence shown here is derived from an EMBL/GenBank/DDBJ whole genome shotgun (WGS) entry which is preliminary data.</text>
</comment>
<dbReference type="InterPro" id="IPR005119">
    <property type="entry name" value="LysR_subst-bd"/>
</dbReference>
<proteinExistence type="inferred from homology"/>
<evidence type="ECO:0000313" key="7">
    <source>
        <dbReference type="Proteomes" id="UP000006201"/>
    </source>
</evidence>
<dbReference type="GO" id="GO:0003700">
    <property type="term" value="F:DNA-binding transcription factor activity"/>
    <property type="evidence" value="ECO:0007669"/>
    <property type="project" value="InterPro"/>
</dbReference>